<dbReference type="InterPro" id="IPR003602">
    <property type="entry name" value="Topo_IA_DNA-bd_dom"/>
</dbReference>
<dbReference type="SMART" id="SM00436">
    <property type="entry name" value="TOP1Bc"/>
    <property type="match status" value="1"/>
</dbReference>
<evidence type="ECO:0000259" key="13">
    <source>
        <dbReference type="PROSITE" id="PS52039"/>
    </source>
</evidence>
<evidence type="ECO:0000256" key="10">
    <source>
        <dbReference type="RuleBase" id="RU362092"/>
    </source>
</evidence>
<dbReference type="InParanoid" id="I7LXJ3"/>
<dbReference type="GO" id="GO:0003677">
    <property type="term" value="F:DNA binding"/>
    <property type="evidence" value="ECO:0007669"/>
    <property type="project" value="UniProtKB-KW"/>
</dbReference>
<dbReference type="InterPro" id="IPR013497">
    <property type="entry name" value="Topo_IA_cen"/>
</dbReference>
<gene>
    <name evidence="14" type="ORF">TTHERM_00464990</name>
</gene>
<feature type="domain" description="Topo IA-type catalytic" evidence="13">
    <location>
        <begin position="171"/>
        <end position="592"/>
    </location>
</feature>
<evidence type="ECO:0000256" key="9">
    <source>
        <dbReference type="ARBA" id="ARBA00023235"/>
    </source>
</evidence>
<dbReference type="EC" id="5.6.2.1" evidence="4 10"/>
<feature type="compositionally biased region" description="Basic and acidic residues" evidence="11">
    <location>
        <begin position="791"/>
        <end position="804"/>
    </location>
</feature>
<dbReference type="GO" id="GO:0003917">
    <property type="term" value="F:DNA topoisomerase type I (single strand cut, ATP-independent) activity"/>
    <property type="evidence" value="ECO:0007669"/>
    <property type="project" value="UniProtKB-EC"/>
</dbReference>
<evidence type="ECO:0000256" key="2">
    <source>
        <dbReference type="ARBA" id="ARBA00001946"/>
    </source>
</evidence>
<dbReference type="Gene3D" id="1.10.290.10">
    <property type="entry name" value="Topoisomerase I, domain 4"/>
    <property type="match status" value="1"/>
</dbReference>
<name>I7LXJ3_TETTS</name>
<dbReference type="InterPro" id="IPR023405">
    <property type="entry name" value="Topo_IA_core_domain"/>
</dbReference>
<reference evidence="15" key="1">
    <citation type="journal article" date="2006" name="PLoS Biol.">
        <title>Macronuclear genome sequence of the ciliate Tetrahymena thermophila, a model eukaryote.</title>
        <authorList>
            <person name="Eisen J.A."/>
            <person name="Coyne R.S."/>
            <person name="Wu M."/>
            <person name="Wu D."/>
            <person name="Thiagarajan M."/>
            <person name="Wortman J.R."/>
            <person name="Badger J.H."/>
            <person name="Ren Q."/>
            <person name="Amedeo P."/>
            <person name="Jones K.M."/>
            <person name="Tallon L.J."/>
            <person name="Delcher A.L."/>
            <person name="Salzberg S.L."/>
            <person name="Silva J.C."/>
            <person name="Haas B.J."/>
            <person name="Majoros W.H."/>
            <person name="Farzad M."/>
            <person name="Carlton J.M."/>
            <person name="Smith R.K. Jr."/>
            <person name="Garg J."/>
            <person name="Pearlman R.E."/>
            <person name="Karrer K.M."/>
            <person name="Sun L."/>
            <person name="Manning G."/>
            <person name="Elde N.C."/>
            <person name="Turkewitz A.P."/>
            <person name="Asai D.J."/>
            <person name="Wilkes D.E."/>
            <person name="Wang Y."/>
            <person name="Cai H."/>
            <person name="Collins K."/>
            <person name="Stewart B.A."/>
            <person name="Lee S.R."/>
            <person name="Wilamowska K."/>
            <person name="Weinberg Z."/>
            <person name="Ruzzo W.L."/>
            <person name="Wloga D."/>
            <person name="Gaertig J."/>
            <person name="Frankel J."/>
            <person name="Tsao C.-C."/>
            <person name="Gorovsky M.A."/>
            <person name="Keeling P.J."/>
            <person name="Waller R.F."/>
            <person name="Patron N.J."/>
            <person name="Cherry J.M."/>
            <person name="Stover N.A."/>
            <person name="Krieger C.J."/>
            <person name="del Toro C."/>
            <person name="Ryder H.F."/>
            <person name="Williamson S.C."/>
            <person name="Barbeau R.A."/>
            <person name="Hamilton E.P."/>
            <person name="Orias E."/>
        </authorList>
    </citation>
    <scope>NUCLEOTIDE SEQUENCE [LARGE SCALE GENOMIC DNA]</scope>
    <source>
        <strain evidence="15">SB210</strain>
    </source>
</reference>
<sequence>MSFPPVQVLMVAEKPSIARTIAQALSQQVHTQRRNNHEVHFFPSYFFQMPCLIKVTSVVGHIFSTDFSPEYNGNDVDPIKLFDAPTIKKFSSPSSTIIQHLKNEAQGCNFLVLWLDNDREGENICFEVIQVCDSFLNVFDRNSKYIFRAKFSSITQVDIIKAYEQLIAEPDLNQSLAVDARQILDLKLGLSFSKFQTRYLQNKYNIQGKKKISYGPCQTPTLAFCVERHDEIENFKPQTYYTVEVNLSEYATAKWSKEQTFDQEEAKKVLSEVQQSNQLMVKSISTVQAIKSRPVGLNTVNMLRIASKKYEIGPHDAIHIAESLYLLGFITYPRTETTKYPGEFDFKSVLHAISNSKFNNMANYAKGLLSEPLNKPYKGVDSGDHPPITPTQNAPQSLNPQQMKIYELVCKNFLGSLSQDAQIENTTYILSSGQNEFEMKKSILLHSGYLDIVPWESVCLSNPKIEKIEEGVAIKYEQAEVLTLLTQPPSYLSESDLIGLMEQNGIGTDASMPQHINNIILRNYVYVNIKERQLIPTQLGIALIHAYKDIDNQLVAPELRRNMEEQISQIAKGQMTKDELVETQIKIFKQKYENFVSQSNRLDFHFDLIKSFLQDSSNEEENEEESQNHRNWSDKRGNQHQHQNYKHNHYQQNQHRNQYKQNNIQKQKYQNYQNNNDHDNNNSNSYQGQQKYQRKDAAYNRQNNQYKNQNKYNNNQNYSNNQQLQEQQFPSILDQLNPAKLVEQNVSDIQQVDEQTNQNQNSSQQKQGNSNTQQQQQQQLGNTQKKKTQHKKDQYVQKDKRQQNREQTQNPDQQSYLLASDCIEQQLTDMLNLKQTKKKSKKTLKNEENEQNHNKESL</sequence>
<dbReference type="PROSITE" id="PS52039">
    <property type="entry name" value="TOPO_IA_2"/>
    <property type="match status" value="1"/>
</dbReference>
<dbReference type="GO" id="GO:0005634">
    <property type="term" value="C:nucleus"/>
    <property type="evidence" value="ECO:0007669"/>
    <property type="project" value="TreeGrafter"/>
</dbReference>
<dbReference type="GO" id="GO:0006281">
    <property type="term" value="P:DNA repair"/>
    <property type="evidence" value="ECO:0007669"/>
    <property type="project" value="TreeGrafter"/>
</dbReference>
<dbReference type="InterPro" id="IPR034144">
    <property type="entry name" value="TOPRIM_TopoIII"/>
</dbReference>
<dbReference type="InterPro" id="IPR013825">
    <property type="entry name" value="Topo_IA_cen_sub2"/>
</dbReference>
<protein>
    <recommendedName>
        <fullName evidence="4 10">DNA topoisomerase</fullName>
        <ecNumber evidence="4 10">5.6.2.1</ecNumber>
    </recommendedName>
</protein>
<feature type="region of interest" description="Disordered" evidence="11">
    <location>
        <begin position="754"/>
        <end position="816"/>
    </location>
</feature>
<dbReference type="InterPro" id="IPR006171">
    <property type="entry name" value="TOPRIM_dom"/>
</dbReference>
<feature type="domain" description="Toprim" evidence="12">
    <location>
        <begin position="7"/>
        <end position="150"/>
    </location>
</feature>
<accession>I7LXJ3</accession>
<feature type="compositionally biased region" description="Basic and acidic residues" evidence="11">
    <location>
        <begin position="626"/>
        <end position="637"/>
    </location>
</feature>
<dbReference type="CDD" id="cd00186">
    <property type="entry name" value="TOP1Ac"/>
    <property type="match status" value="1"/>
</dbReference>
<evidence type="ECO:0000313" key="15">
    <source>
        <dbReference type="Proteomes" id="UP000009168"/>
    </source>
</evidence>
<dbReference type="FunFam" id="1.10.290.10:FF:000003">
    <property type="entry name" value="DNA topoisomerase"/>
    <property type="match status" value="1"/>
</dbReference>
<feature type="region of interest" description="Disordered" evidence="11">
    <location>
        <begin position="617"/>
        <end position="654"/>
    </location>
</feature>
<dbReference type="RefSeq" id="XP_001024996.2">
    <property type="nucleotide sequence ID" value="XM_001024996.3"/>
</dbReference>
<evidence type="ECO:0000256" key="1">
    <source>
        <dbReference type="ARBA" id="ARBA00000213"/>
    </source>
</evidence>
<evidence type="ECO:0000256" key="7">
    <source>
        <dbReference type="ARBA" id="ARBA00023029"/>
    </source>
</evidence>
<feature type="region of interest" description="Disordered" evidence="11">
    <location>
        <begin position="672"/>
        <end position="695"/>
    </location>
</feature>
<evidence type="ECO:0000256" key="6">
    <source>
        <dbReference type="ARBA" id="ARBA00022833"/>
    </source>
</evidence>
<dbReference type="InterPro" id="IPR000380">
    <property type="entry name" value="Topo_IA"/>
</dbReference>
<dbReference type="Gene3D" id="2.70.20.10">
    <property type="entry name" value="Topoisomerase I, domain 3"/>
    <property type="match status" value="1"/>
</dbReference>
<dbReference type="Pfam" id="PF01131">
    <property type="entry name" value="Topoisom_bac"/>
    <property type="match status" value="1"/>
</dbReference>
<dbReference type="InterPro" id="IPR013824">
    <property type="entry name" value="Topo_IA_cen_sub1"/>
</dbReference>
<comment type="cofactor">
    <cofactor evidence="2">
        <name>Mg(2+)</name>
        <dbReference type="ChEBI" id="CHEBI:18420"/>
    </cofactor>
</comment>
<dbReference type="InterPro" id="IPR023406">
    <property type="entry name" value="Topo_IA_AS"/>
</dbReference>
<dbReference type="STRING" id="312017.I7LXJ3"/>
<dbReference type="EMBL" id="GG662441">
    <property type="protein sequence ID" value="EAS04751.2"/>
    <property type="molecule type" value="Genomic_DNA"/>
</dbReference>
<keyword evidence="8 10" id="KW-0238">DNA-binding</keyword>
<feature type="region of interest" description="Disordered" evidence="11">
    <location>
        <begin position="833"/>
        <end position="858"/>
    </location>
</feature>
<dbReference type="PANTHER" id="PTHR11390:SF20">
    <property type="entry name" value="DNA TOPOISOMERASE 3-BETA-1"/>
    <property type="match status" value="1"/>
</dbReference>
<evidence type="ECO:0000256" key="8">
    <source>
        <dbReference type="ARBA" id="ARBA00023125"/>
    </source>
</evidence>
<evidence type="ECO:0000256" key="4">
    <source>
        <dbReference type="ARBA" id="ARBA00012891"/>
    </source>
</evidence>
<dbReference type="HOGENOM" id="CLU_002929_1_1_1"/>
<dbReference type="PROSITE" id="PS50880">
    <property type="entry name" value="TOPRIM"/>
    <property type="match status" value="1"/>
</dbReference>
<comment type="similarity">
    <text evidence="3 10">Belongs to the type IA topoisomerase family.</text>
</comment>
<dbReference type="Pfam" id="PF01751">
    <property type="entry name" value="Toprim"/>
    <property type="match status" value="1"/>
</dbReference>
<keyword evidence="15" id="KW-1185">Reference proteome</keyword>
<dbReference type="SUPFAM" id="SSF56712">
    <property type="entry name" value="Prokaryotic type I DNA topoisomerase"/>
    <property type="match status" value="1"/>
</dbReference>
<keyword evidence="6" id="KW-0862">Zinc</keyword>
<dbReference type="Gene3D" id="3.40.50.140">
    <property type="match status" value="1"/>
</dbReference>
<dbReference type="GO" id="GO:0006265">
    <property type="term" value="P:DNA topological change"/>
    <property type="evidence" value="ECO:0007669"/>
    <property type="project" value="InterPro"/>
</dbReference>
<dbReference type="Proteomes" id="UP000009168">
    <property type="component" value="Unassembled WGS sequence"/>
</dbReference>
<dbReference type="GO" id="GO:0046872">
    <property type="term" value="F:metal ion binding"/>
    <property type="evidence" value="ECO:0007669"/>
    <property type="project" value="UniProtKB-KW"/>
</dbReference>
<keyword evidence="7 10" id="KW-0799">Topoisomerase</keyword>
<proteinExistence type="inferred from homology"/>
<dbReference type="AlphaFoldDB" id="I7LXJ3"/>
<comment type="catalytic activity">
    <reaction evidence="1 10">
        <text>ATP-independent breakage of single-stranded DNA, followed by passage and rejoining.</text>
        <dbReference type="EC" id="5.6.2.1"/>
    </reaction>
</comment>
<dbReference type="eggNOG" id="KOG1957">
    <property type="taxonomic scope" value="Eukaryota"/>
</dbReference>
<dbReference type="PANTHER" id="PTHR11390">
    <property type="entry name" value="PROKARYOTIC DNA TOPOISOMERASE"/>
    <property type="match status" value="1"/>
</dbReference>
<feature type="compositionally biased region" description="Low complexity" evidence="11">
    <location>
        <begin position="672"/>
        <end position="687"/>
    </location>
</feature>
<dbReference type="GeneID" id="7839904"/>
<dbReference type="GO" id="GO:0006310">
    <property type="term" value="P:DNA recombination"/>
    <property type="evidence" value="ECO:0007669"/>
    <property type="project" value="TreeGrafter"/>
</dbReference>
<comment type="function">
    <text evidence="10">Introduces a single-strand break via transesterification at a target site in duplex DNA. Releases the supercoiling and torsional tension of DNA introduced during the DNA replication and transcription by transiently cleaving and rejoining one strand of the DNA duplex. The scissile phosphodiester is attacked by the catalytic tyrosine of the enzyme, resulting in the formation of a DNA-(5'-phosphotyrosyl)-enzyme intermediate and the expulsion of a 3'-OH DNA strand.</text>
</comment>
<dbReference type="SMART" id="SM00493">
    <property type="entry name" value="TOPRIM"/>
    <property type="match status" value="1"/>
</dbReference>
<feature type="compositionally biased region" description="Polar residues" evidence="11">
    <location>
        <begin position="805"/>
        <end position="816"/>
    </location>
</feature>
<feature type="compositionally biased region" description="Low complexity" evidence="11">
    <location>
        <begin position="755"/>
        <end position="783"/>
    </location>
</feature>
<evidence type="ECO:0000256" key="11">
    <source>
        <dbReference type="SAM" id="MobiDB-lite"/>
    </source>
</evidence>
<dbReference type="PROSITE" id="PS00396">
    <property type="entry name" value="TOPO_IA_1"/>
    <property type="match status" value="1"/>
</dbReference>
<evidence type="ECO:0000256" key="5">
    <source>
        <dbReference type="ARBA" id="ARBA00022723"/>
    </source>
</evidence>
<dbReference type="OrthoDB" id="430051at2759"/>
<evidence type="ECO:0000259" key="12">
    <source>
        <dbReference type="PROSITE" id="PS50880"/>
    </source>
</evidence>
<evidence type="ECO:0000256" key="3">
    <source>
        <dbReference type="ARBA" id="ARBA00009446"/>
    </source>
</evidence>
<evidence type="ECO:0000313" key="14">
    <source>
        <dbReference type="EMBL" id="EAS04751.2"/>
    </source>
</evidence>
<keyword evidence="5" id="KW-0479">Metal-binding</keyword>
<dbReference type="Gene3D" id="1.10.460.10">
    <property type="entry name" value="Topoisomerase I, domain 2"/>
    <property type="match status" value="1"/>
</dbReference>
<dbReference type="OMA" id="KHEITTH"/>
<organism evidence="14 15">
    <name type="scientific">Tetrahymena thermophila (strain SB210)</name>
    <dbReference type="NCBI Taxonomy" id="312017"/>
    <lineage>
        <taxon>Eukaryota</taxon>
        <taxon>Sar</taxon>
        <taxon>Alveolata</taxon>
        <taxon>Ciliophora</taxon>
        <taxon>Intramacronucleata</taxon>
        <taxon>Oligohymenophorea</taxon>
        <taxon>Hymenostomatida</taxon>
        <taxon>Tetrahymenina</taxon>
        <taxon>Tetrahymenidae</taxon>
        <taxon>Tetrahymena</taxon>
    </lineage>
</organism>
<dbReference type="InterPro" id="IPR003601">
    <property type="entry name" value="Topo_IA_2"/>
</dbReference>
<dbReference type="InterPro" id="IPR013826">
    <property type="entry name" value="Topo_IA_cen_sub3"/>
</dbReference>
<dbReference type="PRINTS" id="PR00417">
    <property type="entry name" value="PRTPISMRASEI"/>
</dbReference>
<dbReference type="SMART" id="SM00437">
    <property type="entry name" value="TOP1Ac"/>
    <property type="match status" value="1"/>
</dbReference>
<dbReference type="CDD" id="cd03362">
    <property type="entry name" value="TOPRIM_TopoIA_TopoIII"/>
    <property type="match status" value="1"/>
</dbReference>
<feature type="compositionally biased region" description="Basic and acidic residues" evidence="11">
    <location>
        <begin position="844"/>
        <end position="858"/>
    </location>
</feature>
<dbReference type="KEGG" id="tet:TTHERM_00464990"/>
<keyword evidence="9 10" id="KW-0413">Isomerase</keyword>